<dbReference type="Pfam" id="PF13561">
    <property type="entry name" value="adh_short_C2"/>
    <property type="match status" value="1"/>
</dbReference>
<organism evidence="2 3">
    <name type="scientific">Carnobacterium divergens DSM 20623</name>
    <dbReference type="NCBI Taxonomy" id="1449336"/>
    <lineage>
        <taxon>Bacteria</taxon>
        <taxon>Bacillati</taxon>
        <taxon>Bacillota</taxon>
        <taxon>Bacilli</taxon>
        <taxon>Lactobacillales</taxon>
        <taxon>Carnobacteriaceae</taxon>
        <taxon>Carnobacterium</taxon>
    </lineage>
</organism>
<dbReference type="EMBL" id="JQBS01000035">
    <property type="protein sequence ID" value="KRN54700.1"/>
    <property type="molecule type" value="Genomic_DNA"/>
</dbReference>
<comment type="caution">
    <text evidence="2">The sequence shown here is derived from an EMBL/GenBank/DDBJ whole genome shotgun (WGS) entry which is preliminary data.</text>
</comment>
<dbReference type="RefSeq" id="WP_034568914.1">
    <property type="nucleotide sequence ID" value="NZ_JQBS01000035.1"/>
</dbReference>
<evidence type="ECO:0000256" key="1">
    <source>
        <dbReference type="ARBA" id="ARBA00006484"/>
    </source>
</evidence>
<dbReference type="CDD" id="cd05233">
    <property type="entry name" value="SDR_c"/>
    <property type="match status" value="1"/>
</dbReference>
<dbReference type="Proteomes" id="UP000051658">
    <property type="component" value="Unassembled WGS sequence"/>
</dbReference>
<protein>
    <submittedName>
        <fullName evidence="2">Putative oxidoreductase, short-chain dehydrogenase reductase family protein</fullName>
    </submittedName>
</protein>
<reference evidence="2 3" key="1">
    <citation type="journal article" date="2015" name="Genome Announc.">
        <title>Expanding the biotechnology potential of lactobacilli through comparative genomics of 213 strains and associated genera.</title>
        <authorList>
            <person name="Sun Z."/>
            <person name="Harris H.M."/>
            <person name="McCann A."/>
            <person name="Guo C."/>
            <person name="Argimon S."/>
            <person name="Zhang W."/>
            <person name="Yang X."/>
            <person name="Jeffery I.B."/>
            <person name="Cooney J.C."/>
            <person name="Kagawa T.F."/>
            <person name="Liu W."/>
            <person name="Song Y."/>
            <person name="Salvetti E."/>
            <person name="Wrobel A."/>
            <person name="Rasinkangas P."/>
            <person name="Parkhill J."/>
            <person name="Rea M.C."/>
            <person name="O'Sullivan O."/>
            <person name="Ritari J."/>
            <person name="Douillard F.P."/>
            <person name="Paul Ross R."/>
            <person name="Yang R."/>
            <person name="Briner A.E."/>
            <person name="Felis G.E."/>
            <person name="de Vos W.M."/>
            <person name="Barrangou R."/>
            <person name="Klaenhammer T.R."/>
            <person name="Caufield P.W."/>
            <person name="Cui Y."/>
            <person name="Zhang H."/>
            <person name="O'Toole P.W."/>
        </authorList>
    </citation>
    <scope>NUCLEOTIDE SEQUENCE [LARGE SCALE GENOMIC DNA]</scope>
    <source>
        <strain evidence="2 3">DSM 20623</strain>
    </source>
</reference>
<proteinExistence type="inferred from homology"/>
<dbReference type="PATRIC" id="fig|1449336.4.peg.2324"/>
<dbReference type="GeneID" id="89589276"/>
<sequence length="241" mass="26541">MKFALVMGASGDIGKAIAADLASDGWSLYLHGFKNQLSLDEQLESYQNQFPKQDFFKLTLDMTDEKGVATFLEALFQVDAVIFSSGFTSYQLLTEVSAIEMEKMWQVHLKTPLLLLQKLQPKLAKSTLGRIIFISSVYGEVGSAMEVLYSTLKGAQLAFVKAYSKEVASLGITVNAIAPGAIQTKMNSEFSETEVTELVQEIPVGRLGQPNDISFWVKQLLKEESSYMTGQALTISGGWLK</sequence>
<evidence type="ECO:0000313" key="2">
    <source>
        <dbReference type="EMBL" id="KRN54700.1"/>
    </source>
</evidence>
<accession>A0A0R2HWG8</accession>
<dbReference type="eggNOG" id="COG1028">
    <property type="taxonomic scope" value="Bacteria"/>
</dbReference>
<dbReference type="InterPro" id="IPR036291">
    <property type="entry name" value="NAD(P)-bd_dom_sf"/>
</dbReference>
<comment type="similarity">
    <text evidence="1">Belongs to the short-chain dehydrogenases/reductases (SDR) family.</text>
</comment>
<dbReference type="PRINTS" id="PR00081">
    <property type="entry name" value="GDHRDH"/>
</dbReference>
<dbReference type="SUPFAM" id="SSF51735">
    <property type="entry name" value="NAD(P)-binding Rossmann-fold domains"/>
    <property type="match status" value="1"/>
</dbReference>
<evidence type="ECO:0000313" key="3">
    <source>
        <dbReference type="Proteomes" id="UP000051658"/>
    </source>
</evidence>
<dbReference type="InterPro" id="IPR050259">
    <property type="entry name" value="SDR"/>
</dbReference>
<dbReference type="NCBIfam" id="NF047420">
    <property type="entry name" value="EF_P_mod_YmfI"/>
    <property type="match status" value="1"/>
</dbReference>
<gene>
    <name evidence="2" type="ORF">IV74_GL002286</name>
</gene>
<keyword evidence="3" id="KW-1185">Reference proteome</keyword>
<dbReference type="PANTHER" id="PTHR42879">
    <property type="entry name" value="3-OXOACYL-(ACYL-CARRIER-PROTEIN) REDUCTASE"/>
    <property type="match status" value="1"/>
</dbReference>
<name>A0A0R2HWG8_CARDV</name>
<dbReference type="Gene3D" id="3.40.50.720">
    <property type="entry name" value="NAD(P)-binding Rossmann-like Domain"/>
    <property type="match status" value="1"/>
</dbReference>
<dbReference type="AlphaFoldDB" id="A0A0R2HWG8"/>
<dbReference type="InterPro" id="IPR002347">
    <property type="entry name" value="SDR_fam"/>
</dbReference>
<dbReference type="PANTHER" id="PTHR42879:SF2">
    <property type="entry name" value="3-OXOACYL-[ACYL-CARRIER-PROTEIN] REDUCTASE FABG"/>
    <property type="match status" value="1"/>
</dbReference>